<dbReference type="Proteomes" id="UP000072605">
    <property type="component" value="Unassembled WGS sequence"/>
</dbReference>
<reference evidence="2 4" key="2">
    <citation type="journal article" date="2016" name="Front. Microbiol.">
        <title>Genomic Resource of Rice Seed Associated Bacteria.</title>
        <authorList>
            <person name="Midha S."/>
            <person name="Bansal K."/>
            <person name="Sharma S."/>
            <person name="Kumar N."/>
            <person name="Patil P.P."/>
            <person name="Chaudhry V."/>
            <person name="Patil P.B."/>
        </authorList>
    </citation>
    <scope>NUCLEOTIDE SEQUENCE [LARGE SCALE GENOMIC DNA]</scope>
    <source>
        <strain evidence="2 4">RSA11</strain>
    </source>
</reference>
<name>A0A0V8GEW5_9BACL</name>
<dbReference type="OrthoDB" id="193997at2"/>
<dbReference type="SUPFAM" id="SSF52540">
    <property type="entry name" value="P-loop containing nucleoside triphosphate hydrolases"/>
    <property type="match status" value="1"/>
</dbReference>
<accession>A0A0V8GEW5</accession>
<dbReference type="GO" id="GO:0016301">
    <property type="term" value="F:kinase activity"/>
    <property type="evidence" value="ECO:0007669"/>
    <property type="project" value="UniProtKB-KW"/>
</dbReference>
<dbReference type="RefSeq" id="WP_035399136.1">
    <property type="nucleotide sequence ID" value="NZ_FMYN01000003.1"/>
</dbReference>
<dbReference type="InterPro" id="IPR027417">
    <property type="entry name" value="P-loop_NTPase"/>
</dbReference>
<dbReference type="EMBL" id="LNQL01000003">
    <property type="protein sequence ID" value="KSU48814.1"/>
    <property type="molecule type" value="Genomic_DNA"/>
</dbReference>
<comment type="caution">
    <text evidence="1">The sequence shown here is derived from an EMBL/GenBank/DDBJ whole genome shotgun (WGS) entry which is preliminary data.</text>
</comment>
<evidence type="ECO:0000313" key="1">
    <source>
        <dbReference type="EMBL" id="KSU48814.1"/>
    </source>
</evidence>
<protein>
    <submittedName>
        <fullName evidence="1">Shikimate kinase</fullName>
    </submittedName>
</protein>
<keyword evidence="1" id="KW-0808">Transferase</keyword>
<keyword evidence="1" id="KW-0418">Kinase</keyword>
<dbReference type="GeneID" id="90837629"/>
<proteinExistence type="predicted"/>
<dbReference type="EMBL" id="LDQV01000017">
    <property type="protein sequence ID" value="KTR27247.1"/>
    <property type="molecule type" value="Genomic_DNA"/>
</dbReference>
<evidence type="ECO:0000313" key="2">
    <source>
        <dbReference type="EMBL" id="KTR27247.1"/>
    </source>
</evidence>
<reference evidence="1 3" key="1">
    <citation type="journal article" date="2015" name="Int. J. Syst. Evol. Microbiol.">
        <title>Exiguobacterium enclense sp. nov., isolated from sediment.</title>
        <authorList>
            <person name="Dastager S.G."/>
            <person name="Mawlankar R."/>
            <person name="Sonalkar V.V."/>
            <person name="Thorat M.N."/>
            <person name="Mual P."/>
            <person name="Verma A."/>
            <person name="Krishnamurthi S."/>
            <person name="Tang S.K."/>
            <person name="Li W.J."/>
        </authorList>
    </citation>
    <scope>NUCLEOTIDE SEQUENCE [LARGE SCALE GENOMIC DNA]</scope>
    <source>
        <strain evidence="1 3">NIO-1109</strain>
    </source>
</reference>
<gene>
    <name evidence="1" type="ORF">AS033_10825</name>
    <name evidence="2" type="ORF">RSA11_06635</name>
</gene>
<dbReference type="Proteomes" id="UP000053797">
    <property type="component" value="Unassembled WGS sequence"/>
</dbReference>
<evidence type="ECO:0000313" key="4">
    <source>
        <dbReference type="Proteomes" id="UP000072605"/>
    </source>
</evidence>
<dbReference type="AlphaFoldDB" id="A0A0V8GEW5"/>
<evidence type="ECO:0000313" key="3">
    <source>
        <dbReference type="Proteomes" id="UP000053797"/>
    </source>
</evidence>
<organism evidence="1 3">
    <name type="scientific">Exiguobacterium indicum</name>
    <dbReference type="NCBI Taxonomy" id="296995"/>
    <lineage>
        <taxon>Bacteria</taxon>
        <taxon>Bacillati</taxon>
        <taxon>Bacillota</taxon>
        <taxon>Bacilli</taxon>
        <taxon>Bacillales</taxon>
        <taxon>Bacillales Family XII. Incertae Sedis</taxon>
        <taxon>Exiguobacterium</taxon>
    </lineage>
</organism>
<dbReference type="Gene3D" id="3.40.50.300">
    <property type="entry name" value="P-loop containing nucleotide triphosphate hydrolases"/>
    <property type="match status" value="1"/>
</dbReference>
<sequence length="192" mass="21952">MKFVLLLGPQAVGKMTIGQEIERLTEMKVFHNHQTIDLLLPYFDFSEPAHHRLKDTIRREMFKEMANSSLEGVLFTFLCLFGVEGGGLEFIEETVELFEQAGADVYIVELDAPVATRLHRNTTENRLTHKVTKRDLAASEQDLRETADGYRTRSLPGELPDVNYLFLDTEQLSARESAETICDHFNWSKTTV</sequence>